<dbReference type="Gene3D" id="3.40.50.920">
    <property type="match status" value="1"/>
</dbReference>
<proteinExistence type="predicted"/>
<dbReference type="EMBL" id="MRZU01000002">
    <property type="protein sequence ID" value="OUJ19459.1"/>
    <property type="molecule type" value="Genomic_DNA"/>
</dbReference>
<feature type="domain" description="Pyruvate flavodoxin/ferredoxin oxidoreductase pyrimidine binding" evidence="8">
    <location>
        <begin position="16"/>
        <end position="239"/>
    </location>
</feature>
<dbReference type="EC" id="1.2.7.1" evidence="2"/>
<dbReference type="FunFam" id="3.40.50.970:FF:000012">
    <property type="entry name" value="Pyruvate:ferredoxin (Flavodoxin) oxidoreductase"/>
    <property type="match status" value="1"/>
</dbReference>
<dbReference type="InterPro" id="IPR009014">
    <property type="entry name" value="Transketo_C/PFOR_II"/>
</dbReference>
<evidence type="ECO:0000313" key="11">
    <source>
        <dbReference type="Proteomes" id="UP000195137"/>
    </source>
</evidence>
<dbReference type="NCBIfam" id="NF040682">
    <property type="entry name" value="PorA_Arch"/>
    <property type="match status" value="1"/>
</dbReference>
<name>A0A1Y3GDH6_9EURY</name>
<evidence type="ECO:0000259" key="8">
    <source>
        <dbReference type="Pfam" id="PF01855"/>
    </source>
</evidence>
<dbReference type="InterPro" id="IPR033412">
    <property type="entry name" value="PFOR_II"/>
</dbReference>
<dbReference type="OrthoDB" id="372068at2157"/>
<dbReference type="SUPFAM" id="SSF52922">
    <property type="entry name" value="TK C-terminal domain-like"/>
    <property type="match status" value="1"/>
</dbReference>
<dbReference type="Gene3D" id="3.40.50.970">
    <property type="match status" value="1"/>
</dbReference>
<dbReference type="RefSeq" id="WP_086636557.1">
    <property type="nucleotide sequence ID" value="NZ_MRZU01000002.1"/>
</dbReference>
<evidence type="ECO:0000313" key="10">
    <source>
        <dbReference type="EMBL" id="OUJ19459.1"/>
    </source>
</evidence>
<comment type="catalytic activity">
    <reaction evidence="7">
        <text>2 oxidized [2Fe-2S]-[ferredoxin] + pyruvate + CoA = 2 reduced [2Fe-2S]-[ferredoxin] + acetyl-CoA + CO2 + H(+)</text>
        <dbReference type="Rhea" id="RHEA:12765"/>
        <dbReference type="Rhea" id="RHEA-COMP:10000"/>
        <dbReference type="Rhea" id="RHEA-COMP:10001"/>
        <dbReference type="ChEBI" id="CHEBI:15361"/>
        <dbReference type="ChEBI" id="CHEBI:15378"/>
        <dbReference type="ChEBI" id="CHEBI:16526"/>
        <dbReference type="ChEBI" id="CHEBI:33737"/>
        <dbReference type="ChEBI" id="CHEBI:33738"/>
        <dbReference type="ChEBI" id="CHEBI:57287"/>
        <dbReference type="ChEBI" id="CHEBI:57288"/>
        <dbReference type="EC" id="1.2.7.1"/>
    </reaction>
</comment>
<evidence type="ECO:0000256" key="6">
    <source>
        <dbReference type="ARBA" id="ARBA00044814"/>
    </source>
</evidence>
<dbReference type="CDD" id="cd07034">
    <property type="entry name" value="TPP_PYR_PFOR_IOR-alpha_like"/>
    <property type="match status" value="1"/>
</dbReference>
<evidence type="ECO:0000256" key="1">
    <source>
        <dbReference type="ARBA" id="ARBA00011595"/>
    </source>
</evidence>
<dbReference type="SUPFAM" id="SSF52518">
    <property type="entry name" value="Thiamin diphosphate-binding fold (THDP-binding)"/>
    <property type="match status" value="1"/>
</dbReference>
<evidence type="ECO:0000256" key="2">
    <source>
        <dbReference type="ARBA" id="ARBA00012822"/>
    </source>
</evidence>
<evidence type="ECO:0000256" key="4">
    <source>
        <dbReference type="ARBA" id="ARBA00044787"/>
    </source>
</evidence>
<comment type="caution">
    <text evidence="10">The sequence shown here is derived from an EMBL/GenBank/DDBJ whole genome shotgun (WGS) entry which is preliminary data.</text>
</comment>
<reference evidence="10 11" key="1">
    <citation type="submission" date="2016-12" db="EMBL/GenBank/DDBJ databases">
        <title>Discovery of methanogenic haloarchaea.</title>
        <authorList>
            <person name="Sorokin D.Y."/>
            <person name="Makarova K.S."/>
            <person name="Abbas B."/>
            <person name="Ferrer M."/>
            <person name="Golyshin P.N."/>
        </authorList>
    </citation>
    <scope>NUCLEOTIDE SEQUENCE [LARGE SCALE GENOMIC DNA]</scope>
    <source>
        <strain evidence="10">AMET1</strain>
    </source>
</reference>
<dbReference type="AlphaFoldDB" id="A0A1Y3GDH6"/>
<feature type="domain" description="Pyruvate:ferredoxin oxidoreductase core" evidence="9">
    <location>
        <begin position="262"/>
        <end position="363"/>
    </location>
</feature>
<dbReference type="FunFam" id="3.40.50.920:FF:000010">
    <property type="entry name" value="Pyruvate ferredoxin oxidoreductase, alpha subunit"/>
    <property type="match status" value="1"/>
</dbReference>
<keyword evidence="10" id="KW-0670">Pyruvate</keyword>
<evidence type="ECO:0000259" key="9">
    <source>
        <dbReference type="Pfam" id="PF17147"/>
    </source>
</evidence>
<dbReference type="Pfam" id="PF17147">
    <property type="entry name" value="PFOR_II"/>
    <property type="match status" value="1"/>
</dbReference>
<dbReference type="GO" id="GO:0006979">
    <property type="term" value="P:response to oxidative stress"/>
    <property type="evidence" value="ECO:0007669"/>
    <property type="project" value="TreeGrafter"/>
</dbReference>
<comment type="subunit">
    <text evidence="1">Heterotetramer of one alpha, one beta, one delta and one gamma chain.</text>
</comment>
<dbReference type="InterPro" id="IPR002880">
    <property type="entry name" value="Pyrv_Fd/Flavodoxin_OxRdtase_N"/>
</dbReference>
<dbReference type="GO" id="GO:0019164">
    <property type="term" value="F:pyruvate synthase activity"/>
    <property type="evidence" value="ECO:0007669"/>
    <property type="project" value="UniProtKB-EC"/>
</dbReference>
<accession>A0A1Y3GDH6</accession>
<keyword evidence="11" id="KW-1185">Reference proteome</keyword>
<dbReference type="Pfam" id="PF01855">
    <property type="entry name" value="POR_N"/>
    <property type="match status" value="1"/>
</dbReference>
<protein>
    <recommendedName>
        <fullName evidence="4">Pyruvate synthase subunit PorA</fullName>
        <ecNumber evidence="2">1.2.7.1</ecNumber>
    </recommendedName>
    <alternativeName>
        <fullName evidence="6">Pyruvate oxidoreductase alpha chain</fullName>
    </alternativeName>
    <alternativeName>
        <fullName evidence="5">Pyruvic-ferredoxin oxidoreductase subunit alpha</fullName>
    </alternativeName>
</protein>
<evidence type="ECO:0000256" key="3">
    <source>
        <dbReference type="ARBA" id="ARBA00023002"/>
    </source>
</evidence>
<dbReference type="PANTHER" id="PTHR32154">
    <property type="entry name" value="PYRUVATE-FLAVODOXIN OXIDOREDUCTASE-RELATED"/>
    <property type="match status" value="1"/>
</dbReference>
<keyword evidence="3" id="KW-0560">Oxidoreductase</keyword>
<dbReference type="InterPro" id="IPR053390">
    <property type="entry name" value="Pyruvate_synthase_PorA"/>
</dbReference>
<dbReference type="PANTHER" id="PTHR32154:SF0">
    <property type="entry name" value="PYRUVATE-FLAVODOXIN OXIDOREDUCTASE-RELATED"/>
    <property type="match status" value="1"/>
</dbReference>
<organism evidence="10 11">
    <name type="scientific">Methanonatronarchaeum thermophilum</name>
    <dbReference type="NCBI Taxonomy" id="1927129"/>
    <lineage>
        <taxon>Archaea</taxon>
        <taxon>Methanobacteriati</taxon>
        <taxon>Methanobacteriota</taxon>
        <taxon>Methanonatronarchaeia</taxon>
        <taxon>Methanonatronarchaeales</taxon>
        <taxon>Methanonatronarchaeaceae</taxon>
        <taxon>Methanonatronarchaeum</taxon>
    </lineage>
</organism>
<evidence type="ECO:0000256" key="5">
    <source>
        <dbReference type="ARBA" id="ARBA00044811"/>
    </source>
</evidence>
<evidence type="ECO:0000256" key="7">
    <source>
        <dbReference type="ARBA" id="ARBA00049357"/>
    </source>
</evidence>
<dbReference type="InterPro" id="IPR050722">
    <property type="entry name" value="Pyruvate:ferred/Flavod_OxRd"/>
</dbReference>
<gene>
    <name evidence="10" type="ORF">AMET1_0129</name>
</gene>
<dbReference type="InterPro" id="IPR029061">
    <property type="entry name" value="THDP-binding"/>
</dbReference>
<dbReference type="Proteomes" id="UP000195137">
    <property type="component" value="Unassembled WGS sequence"/>
</dbReference>
<sequence length="392" mass="43736">MVERRVMEGSHAVAHAVRCCEPDVVSAYPITPQTHIVEKISQFVADGDLKSNYMRVESEFSAMSASVGASATGARTFTATASQGLMLMSEVLYNASGLRLPIVMSVANRAMGAPINIWNDHSDSMGVRDAGWIQLYAEDNQEALDMTIQAYKIAENQDVMLPAMVCMDGFILTHTYEPVSIPKKEKVKEFLPEFDPEIKLDPENPLTLGTVGFPSDYMEIRHEQYQAMENARDIMPKVFSEYEEKFGRTQNTLTENYKTEDAEIILVSLGSIMGTIKEAVDELRENGKQVGAIKIKAFRPFPDQELIEGLQNAEAVAVLDKNITLGKKGALYTEMKDTLYSADIKPQMTNYIVGLGGRDIPRQSIKNIVQQTKDDLNNGQTREVRFVDLKEE</sequence>